<comment type="caution">
    <text evidence="1">The sequence shown here is derived from an EMBL/GenBank/DDBJ whole genome shotgun (WGS) entry which is preliminary data.</text>
</comment>
<organism evidence="1 2">
    <name type="scientific">Citrus sinensis</name>
    <name type="common">Sweet orange</name>
    <name type="synonym">Citrus aurantium var. sinensis</name>
    <dbReference type="NCBI Taxonomy" id="2711"/>
    <lineage>
        <taxon>Eukaryota</taxon>
        <taxon>Viridiplantae</taxon>
        <taxon>Streptophyta</taxon>
        <taxon>Embryophyta</taxon>
        <taxon>Tracheophyta</taxon>
        <taxon>Spermatophyta</taxon>
        <taxon>Magnoliopsida</taxon>
        <taxon>eudicotyledons</taxon>
        <taxon>Gunneridae</taxon>
        <taxon>Pentapetalae</taxon>
        <taxon>rosids</taxon>
        <taxon>malvids</taxon>
        <taxon>Sapindales</taxon>
        <taxon>Rutaceae</taxon>
        <taxon>Aurantioideae</taxon>
        <taxon>Citrus</taxon>
    </lineage>
</organism>
<reference evidence="2" key="1">
    <citation type="journal article" date="2023" name="Hortic. Res.">
        <title>A chromosome-level phased genome enabling allele-level studies in sweet orange: a case study on citrus Huanglongbing tolerance.</title>
        <authorList>
            <person name="Wu B."/>
            <person name="Yu Q."/>
            <person name="Deng Z."/>
            <person name="Duan Y."/>
            <person name="Luo F."/>
            <person name="Gmitter F. Jr."/>
        </authorList>
    </citation>
    <scope>NUCLEOTIDE SEQUENCE [LARGE SCALE GENOMIC DNA]</scope>
    <source>
        <strain evidence="2">cv. Valencia</strain>
    </source>
</reference>
<evidence type="ECO:0000313" key="2">
    <source>
        <dbReference type="Proteomes" id="UP000829398"/>
    </source>
</evidence>
<dbReference type="Proteomes" id="UP000829398">
    <property type="component" value="Chromosome 4"/>
</dbReference>
<name>A0ACB8L6B7_CITSI</name>
<accession>A0ACB8L6B7</accession>
<sequence>MVLAKGWSQDACRRAVTKMIIMGELLFSFVDNKGFGHFCSVVIPQFVMPSRGTIGRDVMDLFLEEKTMLKSLICNNKQRVSFTTDLWTSVQNMSYMVITTHFIDSDWCLNRRIISFSVIEDHRGKTIGKKIVACLQDWGIERLFAITVDNATTNDVVVNYVTMQLLAWRNDDALVLVGQYMHVRCCVNILNLIVISGLNELHASIAAIRNAVKWNSTYLVLMTALKFQAAFDRMAEVDKPYEAYFLEKENNEASKDPCVVAMAYNMRENFDKYWEPSGKINKMLIVASIFDPRAKMDIAKRIFEIIFANDGWKVEEMTKVVKDLLNELYDAYRAKCSSSTPSMCSESVPSGSYSGTSYSPYFTTKVTGDKRRTVYIKRLTDNFQRSHFTQVLNRLA</sequence>
<dbReference type="EMBL" id="CM039173">
    <property type="protein sequence ID" value="KAH9768778.1"/>
    <property type="molecule type" value="Genomic_DNA"/>
</dbReference>
<proteinExistence type="predicted"/>
<evidence type="ECO:0000313" key="1">
    <source>
        <dbReference type="EMBL" id="KAH9768778.1"/>
    </source>
</evidence>
<protein>
    <submittedName>
        <fullName evidence="1">BED-type domain-containing protein</fullName>
    </submittedName>
</protein>
<keyword evidence="2" id="KW-1185">Reference proteome</keyword>
<gene>
    <name evidence="1" type="ORF">KPL71_011729</name>
</gene>